<name>A0A2A2ESG5_9GAMM</name>
<dbReference type="Proteomes" id="UP000218896">
    <property type="component" value="Unassembled WGS sequence"/>
</dbReference>
<dbReference type="AlphaFoldDB" id="A0A2A2ESG5"/>
<keyword evidence="2" id="KW-1185">Reference proteome</keyword>
<evidence type="ECO:0000313" key="2">
    <source>
        <dbReference type="Proteomes" id="UP000218896"/>
    </source>
</evidence>
<evidence type="ECO:0000313" key="1">
    <source>
        <dbReference type="EMBL" id="PAU76371.1"/>
    </source>
</evidence>
<dbReference type="EMBL" id="NSKD01000013">
    <property type="protein sequence ID" value="PAU76371.1"/>
    <property type="molecule type" value="Genomic_DNA"/>
</dbReference>
<protein>
    <submittedName>
        <fullName evidence="1">Type II secretory pathway, pseudopilin PulG</fullName>
    </submittedName>
</protein>
<reference evidence="1 2" key="1">
    <citation type="submission" date="2017-08" db="EMBL/GenBank/DDBJ databases">
        <title>Halovibrio sewagensis sp. nov., isolated from wastewater of high salinity.</title>
        <authorList>
            <person name="Dong X."/>
            <person name="Zhang G."/>
        </authorList>
    </citation>
    <scope>NUCLEOTIDE SEQUENCE [LARGE SCALE GENOMIC DNA]</scope>
    <source>
        <strain evidence="1 2">YL5-2</strain>
    </source>
</reference>
<organism evidence="1 2">
    <name type="scientific">Halovibrio salipaludis</name>
    <dbReference type="NCBI Taxonomy" id="2032626"/>
    <lineage>
        <taxon>Bacteria</taxon>
        <taxon>Pseudomonadati</taxon>
        <taxon>Pseudomonadota</taxon>
        <taxon>Gammaproteobacteria</taxon>
        <taxon>Oceanospirillales</taxon>
        <taxon>Halomonadaceae</taxon>
        <taxon>Halovibrio</taxon>
    </lineage>
</organism>
<comment type="caution">
    <text evidence="1">The sequence shown here is derived from an EMBL/GenBank/DDBJ whole genome shotgun (WGS) entry which is preliminary data.</text>
</comment>
<sequence>MVLILIGVLSSLGIGLLISPGGYSASVARDQFVSTALLAQKHALAAGPSTRISLSFGPSDEGFTFTVTRHFEDEPSIVVAERTVDASGLSVDPRSLSLDYGSTGGLSSSSGKGVTFTSESTHQACISSLGFPYTGSCQ</sequence>
<proteinExistence type="predicted"/>
<accession>A0A2A2ESG5</accession>
<gene>
    <name evidence="1" type="ORF">CK501_16195</name>
</gene>